<dbReference type="AlphaFoldDB" id="A0A379WZU3"/>
<evidence type="ECO:0000256" key="1">
    <source>
        <dbReference type="ARBA" id="ARBA00004141"/>
    </source>
</evidence>
<keyword evidence="2" id="KW-0812">Transmembrane</keyword>
<evidence type="ECO:0000313" key="6">
    <source>
        <dbReference type="Proteomes" id="UP000254712"/>
    </source>
</evidence>
<protein>
    <submittedName>
        <fullName evidence="5">Phosphonate ABC transporter permease</fullName>
    </submittedName>
</protein>
<comment type="subcellular location">
    <subcellularLocation>
        <location evidence="1">Membrane</location>
        <topology evidence="1">Multi-pass membrane protein</topology>
    </subcellularLocation>
</comment>
<proteinExistence type="predicted"/>
<reference evidence="5 6" key="1">
    <citation type="submission" date="2018-06" db="EMBL/GenBank/DDBJ databases">
        <authorList>
            <consortium name="Pathogen Informatics"/>
            <person name="Doyle S."/>
        </authorList>
    </citation>
    <scope>NUCLEOTIDE SEQUENCE [LARGE SCALE GENOMIC DNA]</scope>
    <source>
        <strain evidence="5 6">NCTC8261</strain>
    </source>
</reference>
<name>A0A379WZU3_SALET</name>
<dbReference type="EMBL" id="UGXT01000002">
    <property type="protein sequence ID" value="SUH39158.1"/>
    <property type="molecule type" value="Genomic_DNA"/>
</dbReference>
<organism evidence="5 6">
    <name type="scientific">Salmonella enterica I</name>
    <dbReference type="NCBI Taxonomy" id="59201"/>
    <lineage>
        <taxon>Bacteria</taxon>
        <taxon>Pseudomonadati</taxon>
        <taxon>Pseudomonadota</taxon>
        <taxon>Gammaproteobacteria</taxon>
        <taxon>Enterobacterales</taxon>
        <taxon>Enterobacteriaceae</taxon>
        <taxon>Salmonella</taxon>
    </lineage>
</organism>
<keyword evidence="3" id="KW-1133">Transmembrane helix</keyword>
<dbReference type="GO" id="GO:0016020">
    <property type="term" value="C:membrane"/>
    <property type="evidence" value="ECO:0007669"/>
    <property type="project" value="UniProtKB-SubCell"/>
</dbReference>
<evidence type="ECO:0000256" key="2">
    <source>
        <dbReference type="ARBA" id="ARBA00022692"/>
    </source>
</evidence>
<accession>A0A379WZU3</accession>
<dbReference type="Proteomes" id="UP000254712">
    <property type="component" value="Unassembled WGS sequence"/>
</dbReference>
<evidence type="ECO:0000256" key="4">
    <source>
        <dbReference type="ARBA" id="ARBA00023136"/>
    </source>
</evidence>
<sequence length="52" mass="5488">MNGTLWIVLTAHFVLISAFTFSNVSTGLARISADIENVASSLGHRPGIVCVT</sequence>
<evidence type="ECO:0000256" key="3">
    <source>
        <dbReference type="ARBA" id="ARBA00022989"/>
    </source>
</evidence>
<gene>
    <name evidence="5" type="ORF">NCTC8261_05509</name>
</gene>
<evidence type="ECO:0000313" key="5">
    <source>
        <dbReference type="EMBL" id="SUH39158.1"/>
    </source>
</evidence>
<dbReference type="SUPFAM" id="SSF161098">
    <property type="entry name" value="MetI-like"/>
    <property type="match status" value="1"/>
</dbReference>
<keyword evidence="4" id="KW-0472">Membrane</keyword>
<dbReference type="InterPro" id="IPR035906">
    <property type="entry name" value="MetI-like_sf"/>
</dbReference>